<dbReference type="PANTHER" id="PTHR40621:SF7">
    <property type="entry name" value="BZIP DOMAIN-CONTAINING PROTEIN"/>
    <property type="match status" value="1"/>
</dbReference>
<dbReference type="GO" id="GO:0090575">
    <property type="term" value="C:RNA polymerase II transcription regulator complex"/>
    <property type="evidence" value="ECO:0007669"/>
    <property type="project" value="TreeGrafter"/>
</dbReference>
<dbReference type="EMBL" id="VXIT01000026">
    <property type="protein sequence ID" value="KAA6406519.1"/>
    <property type="molecule type" value="Genomic_DNA"/>
</dbReference>
<sequence>MSIFVDGATSASTASPQPLAPTTTPSTNNKRIAPLPSVLETPSILTNRKWVIPPLPKPGRKPATDTPPTKRKAQNRAAQRAFRQRRAAKVGELEEQMKIIEQEDKQEQDQLKSEIEKLQAEVEKYRGELFAWRDRCQRLEKELDPKSGTGQASEAQLKLLRAEQPVSTEAVPLPSQTSTSDKPGIAQGTQSSQMQGQLPTEEVAIGCGKCSTNSRCECIEQAFNFEIMSADISSIVLKRPHSPSGSTGTKRRRQAPSSIITTDRDADMEIDFTTKPASQPDIGTSTSVQASGLENLVADPCGFCSNGTPCICAEMTFGPPTGRETRTAPTLMQCTPPPSDGDVIHPDPQASAGSINATSGFSSSNPCINGPGTCAQCQADPHSTLFCKSLASASRSALASTMNAQDKAGSAGPCCGTPGACPAVSESRDETSPGVTANADAAQPTVTCAGAFTALSRHPAYERASGQLGEWLPQLQTIANHSRGTENRTAYEIESASVLGVLRFFDRRFGK</sequence>
<dbReference type="PROSITE" id="PS00036">
    <property type="entry name" value="BZIP_BASIC"/>
    <property type="match status" value="1"/>
</dbReference>
<dbReference type="Proteomes" id="UP000324767">
    <property type="component" value="Unassembled WGS sequence"/>
</dbReference>
<dbReference type="AlphaFoldDB" id="A0A5M8PB44"/>
<evidence type="ECO:0000256" key="3">
    <source>
        <dbReference type="SAM" id="Coils"/>
    </source>
</evidence>
<evidence type="ECO:0000259" key="5">
    <source>
        <dbReference type="PROSITE" id="PS00036"/>
    </source>
</evidence>
<feature type="region of interest" description="Disordered" evidence="4">
    <location>
        <begin position="164"/>
        <end position="197"/>
    </location>
</feature>
<dbReference type="InterPro" id="IPR046347">
    <property type="entry name" value="bZIP_sf"/>
</dbReference>
<dbReference type="Pfam" id="PF00170">
    <property type="entry name" value="bZIP_1"/>
    <property type="match status" value="1"/>
</dbReference>
<accession>A0A5M8PB44</accession>
<dbReference type="OrthoDB" id="5374328at2759"/>
<feature type="compositionally biased region" description="Polar residues" evidence="4">
    <location>
        <begin position="9"/>
        <end position="30"/>
    </location>
</feature>
<keyword evidence="3" id="KW-0175">Coiled coil</keyword>
<dbReference type="InterPro" id="IPR050936">
    <property type="entry name" value="AP-1-like"/>
</dbReference>
<evidence type="ECO:0000256" key="2">
    <source>
        <dbReference type="ARBA" id="ARBA00023242"/>
    </source>
</evidence>
<comment type="subcellular location">
    <subcellularLocation>
        <location evidence="1">Nucleus</location>
    </subcellularLocation>
</comment>
<dbReference type="GO" id="GO:0001228">
    <property type="term" value="F:DNA-binding transcription activator activity, RNA polymerase II-specific"/>
    <property type="evidence" value="ECO:0007669"/>
    <property type="project" value="TreeGrafter"/>
</dbReference>
<dbReference type="SMART" id="SM00338">
    <property type="entry name" value="BRLZ"/>
    <property type="match status" value="1"/>
</dbReference>
<dbReference type="CDD" id="cd14688">
    <property type="entry name" value="bZIP_YAP"/>
    <property type="match status" value="1"/>
</dbReference>
<evidence type="ECO:0000256" key="1">
    <source>
        <dbReference type="ARBA" id="ARBA00004123"/>
    </source>
</evidence>
<dbReference type="PANTHER" id="PTHR40621">
    <property type="entry name" value="TRANSCRIPTION FACTOR KAPC-RELATED"/>
    <property type="match status" value="1"/>
</dbReference>
<keyword evidence="2" id="KW-0539">Nucleus</keyword>
<feature type="coiled-coil region" evidence="3">
    <location>
        <begin position="83"/>
        <end position="142"/>
    </location>
</feature>
<dbReference type="SUPFAM" id="SSF57959">
    <property type="entry name" value="Leucine zipper domain"/>
    <property type="match status" value="1"/>
</dbReference>
<evidence type="ECO:0000313" key="7">
    <source>
        <dbReference type="Proteomes" id="UP000324767"/>
    </source>
</evidence>
<feature type="region of interest" description="Disordered" evidence="4">
    <location>
        <begin position="1"/>
        <end position="82"/>
    </location>
</feature>
<dbReference type="GO" id="GO:0000976">
    <property type="term" value="F:transcription cis-regulatory region binding"/>
    <property type="evidence" value="ECO:0007669"/>
    <property type="project" value="InterPro"/>
</dbReference>
<feature type="region of interest" description="Disordered" evidence="4">
    <location>
        <begin position="238"/>
        <end position="258"/>
    </location>
</feature>
<organism evidence="6 7">
    <name type="scientific">Lasallia pustulata</name>
    <dbReference type="NCBI Taxonomy" id="136370"/>
    <lineage>
        <taxon>Eukaryota</taxon>
        <taxon>Fungi</taxon>
        <taxon>Dikarya</taxon>
        <taxon>Ascomycota</taxon>
        <taxon>Pezizomycotina</taxon>
        <taxon>Lecanoromycetes</taxon>
        <taxon>OSLEUM clade</taxon>
        <taxon>Umbilicariomycetidae</taxon>
        <taxon>Umbilicariales</taxon>
        <taxon>Umbilicariaceae</taxon>
        <taxon>Lasallia</taxon>
    </lineage>
</organism>
<reference evidence="6 7" key="1">
    <citation type="submission" date="2019-09" db="EMBL/GenBank/DDBJ databases">
        <title>The hologenome of the rock-dwelling lichen Lasallia pustulata.</title>
        <authorList>
            <person name="Greshake Tzovaras B."/>
            <person name="Segers F."/>
            <person name="Bicker A."/>
            <person name="Dal Grande F."/>
            <person name="Otte J."/>
            <person name="Hankeln T."/>
            <person name="Schmitt I."/>
            <person name="Ebersberger I."/>
        </authorList>
    </citation>
    <scope>NUCLEOTIDE SEQUENCE [LARGE SCALE GENOMIC DNA]</scope>
    <source>
        <strain evidence="6">A1-1</strain>
    </source>
</reference>
<feature type="compositionally biased region" description="Polar residues" evidence="4">
    <location>
        <begin position="174"/>
        <end position="197"/>
    </location>
</feature>
<protein>
    <submittedName>
        <fullName evidence="6">BZIP transcription factor</fullName>
    </submittedName>
</protein>
<feature type="domain" description="BZIP" evidence="5">
    <location>
        <begin position="70"/>
        <end position="85"/>
    </location>
</feature>
<evidence type="ECO:0000313" key="6">
    <source>
        <dbReference type="EMBL" id="KAA6406519.1"/>
    </source>
</evidence>
<gene>
    <name evidence="6" type="ORF">FRX48_09684</name>
</gene>
<evidence type="ECO:0000256" key="4">
    <source>
        <dbReference type="SAM" id="MobiDB-lite"/>
    </source>
</evidence>
<comment type="caution">
    <text evidence="6">The sequence shown here is derived from an EMBL/GenBank/DDBJ whole genome shotgun (WGS) entry which is preliminary data.</text>
</comment>
<dbReference type="Gene3D" id="1.20.5.170">
    <property type="match status" value="1"/>
</dbReference>
<dbReference type="InterPro" id="IPR004827">
    <property type="entry name" value="bZIP"/>
</dbReference>
<proteinExistence type="predicted"/>
<name>A0A5M8PB44_9LECA</name>